<keyword evidence="2" id="KW-1185">Reference proteome</keyword>
<protein>
    <recommendedName>
        <fullName evidence="3">YD repeat-containing protein</fullName>
    </recommendedName>
</protein>
<evidence type="ECO:0000313" key="2">
    <source>
        <dbReference type="Proteomes" id="UP001430679"/>
    </source>
</evidence>
<sequence>MKQSILILLSICSLFPCKAQKPVTAKQQNKNENFTIYDPKASDDLKKTYLHQIDSITVPSDAILCPCNRIDLLLANNELNINYTLKDLNLKGSIKNITTTTHPNIALPSISLQNTIEESLFSKTNLLLQTKSRQVKQKPNDLELYKNFVFQYNDKNLPAKVDLYLLDSLQPIIRLTHVYDYNDTLLKMILMNLNEKTNSTGSEINFKCWQQNGNYLILQNIFNPQKNKEQILFVYNVDNNLIRKEKNYIDRYKDQQHTIIKYFYDEKKRLTKQSYASNNEKESSFVTIKNDAYGNIIKELWENGDYNEYQYKYDAKGNWIWKQKTVYEKNIFNQKIELSSKTTFENQIEYY</sequence>
<dbReference type="EMBL" id="JAJJMM010000001">
    <property type="protein sequence ID" value="MCC9062348.1"/>
    <property type="molecule type" value="Genomic_DNA"/>
</dbReference>
<accession>A0ABS8MA79</accession>
<organism evidence="1 2">
    <name type="scientific">Flavobacterium piscisymbiosum</name>
    <dbReference type="NCBI Taxonomy" id="2893753"/>
    <lineage>
        <taxon>Bacteria</taxon>
        <taxon>Pseudomonadati</taxon>
        <taxon>Bacteroidota</taxon>
        <taxon>Flavobacteriia</taxon>
        <taxon>Flavobacteriales</taxon>
        <taxon>Flavobacteriaceae</taxon>
        <taxon>Flavobacterium</taxon>
    </lineage>
</organism>
<evidence type="ECO:0008006" key="3">
    <source>
        <dbReference type="Google" id="ProtNLM"/>
    </source>
</evidence>
<dbReference type="RefSeq" id="WP_230033885.1">
    <property type="nucleotide sequence ID" value="NZ_JAJJMM010000001.1"/>
</dbReference>
<dbReference type="Gene3D" id="2.180.10.10">
    <property type="entry name" value="RHS repeat-associated core"/>
    <property type="match status" value="1"/>
</dbReference>
<comment type="caution">
    <text evidence="1">The sequence shown here is derived from an EMBL/GenBank/DDBJ whole genome shotgun (WGS) entry which is preliminary data.</text>
</comment>
<name>A0ABS8MA79_9FLAO</name>
<gene>
    <name evidence="1" type="ORF">LNP81_05020</name>
</gene>
<dbReference type="Proteomes" id="UP001430679">
    <property type="component" value="Unassembled WGS sequence"/>
</dbReference>
<proteinExistence type="predicted"/>
<evidence type="ECO:0000313" key="1">
    <source>
        <dbReference type="EMBL" id="MCC9062348.1"/>
    </source>
</evidence>
<reference evidence="1" key="1">
    <citation type="submission" date="2021-11" db="EMBL/GenBank/DDBJ databases">
        <title>Description of novel Flavobacterium species.</title>
        <authorList>
            <person name="Saticioglu I.B."/>
            <person name="Ay H."/>
            <person name="Altun S."/>
            <person name="Duman M."/>
        </authorList>
    </citation>
    <scope>NUCLEOTIDE SEQUENCE</scope>
    <source>
        <strain evidence="1">F-30</strain>
    </source>
</reference>